<reference evidence="7 8" key="1">
    <citation type="submission" date="2018-09" db="EMBL/GenBank/DDBJ databases">
        <title>YIM 75000 draft genome.</title>
        <authorList>
            <person name="Tang S."/>
            <person name="Feng Y."/>
        </authorList>
    </citation>
    <scope>NUCLEOTIDE SEQUENCE [LARGE SCALE GENOMIC DNA]</scope>
    <source>
        <strain evidence="7 8">YIM 75000</strain>
    </source>
</reference>
<dbReference type="Gene3D" id="1.20.1740.10">
    <property type="entry name" value="Amino acid/polyamine transporter I"/>
    <property type="match status" value="1"/>
</dbReference>
<dbReference type="OrthoDB" id="4568421at2"/>
<evidence type="ECO:0000256" key="5">
    <source>
        <dbReference type="ARBA" id="ARBA00023136"/>
    </source>
</evidence>
<keyword evidence="5 6" id="KW-0472">Membrane</keyword>
<evidence type="ECO:0000256" key="2">
    <source>
        <dbReference type="ARBA" id="ARBA00022475"/>
    </source>
</evidence>
<comment type="caution">
    <text evidence="7">The sequence shown here is derived from an EMBL/GenBank/DDBJ whole genome shotgun (WGS) entry which is preliminary data.</text>
</comment>
<feature type="transmembrane region" description="Helical" evidence="6">
    <location>
        <begin position="163"/>
        <end position="184"/>
    </location>
</feature>
<feature type="transmembrane region" description="Helical" evidence="6">
    <location>
        <begin position="199"/>
        <end position="219"/>
    </location>
</feature>
<feature type="transmembrane region" description="Helical" evidence="6">
    <location>
        <begin position="26"/>
        <end position="43"/>
    </location>
</feature>
<feature type="transmembrane region" description="Helical" evidence="6">
    <location>
        <begin position="393"/>
        <end position="414"/>
    </location>
</feature>
<accession>A0A3A3Z0A5</accession>
<organism evidence="7 8">
    <name type="scientific">Vallicoccus soli</name>
    <dbReference type="NCBI Taxonomy" id="2339232"/>
    <lineage>
        <taxon>Bacteria</taxon>
        <taxon>Bacillati</taxon>
        <taxon>Actinomycetota</taxon>
        <taxon>Actinomycetes</taxon>
        <taxon>Motilibacterales</taxon>
        <taxon>Vallicoccaceae</taxon>
        <taxon>Vallicoccus</taxon>
    </lineage>
</organism>
<dbReference type="InterPro" id="IPR002293">
    <property type="entry name" value="AA/rel_permease1"/>
</dbReference>
<evidence type="ECO:0000256" key="4">
    <source>
        <dbReference type="ARBA" id="ARBA00022989"/>
    </source>
</evidence>
<evidence type="ECO:0000256" key="3">
    <source>
        <dbReference type="ARBA" id="ARBA00022692"/>
    </source>
</evidence>
<feature type="transmembrane region" description="Helical" evidence="6">
    <location>
        <begin position="359"/>
        <end position="381"/>
    </location>
</feature>
<dbReference type="Pfam" id="PF13520">
    <property type="entry name" value="AA_permease_2"/>
    <property type="match status" value="1"/>
</dbReference>
<keyword evidence="2" id="KW-1003">Cell membrane</keyword>
<dbReference type="PANTHER" id="PTHR42770:SF11">
    <property type="entry name" value="INNER MEMBRANE TRANSPORT PROTEIN YBAT"/>
    <property type="match status" value="1"/>
</dbReference>
<feature type="transmembrane region" description="Helical" evidence="6">
    <location>
        <begin position="133"/>
        <end position="151"/>
    </location>
</feature>
<feature type="transmembrane region" description="Helical" evidence="6">
    <location>
        <begin position="420"/>
        <end position="440"/>
    </location>
</feature>
<proteinExistence type="predicted"/>
<feature type="transmembrane region" description="Helical" evidence="6">
    <location>
        <begin position="94"/>
        <end position="113"/>
    </location>
</feature>
<dbReference type="GO" id="GO:0022857">
    <property type="term" value="F:transmembrane transporter activity"/>
    <property type="evidence" value="ECO:0007669"/>
    <property type="project" value="InterPro"/>
</dbReference>
<protein>
    <submittedName>
        <fullName evidence="7">APC family permease</fullName>
    </submittedName>
</protein>
<evidence type="ECO:0000313" key="7">
    <source>
        <dbReference type="EMBL" id="RJK96511.1"/>
    </source>
</evidence>
<dbReference type="PIRSF" id="PIRSF006060">
    <property type="entry name" value="AA_transporter"/>
    <property type="match status" value="1"/>
</dbReference>
<evidence type="ECO:0000313" key="8">
    <source>
        <dbReference type="Proteomes" id="UP000265614"/>
    </source>
</evidence>
<dbReference type="Proteomes" id="UP000265614">
    <property type="component" value="Unassembled WGS sequence"/>
</dbReference>
<keyword evidence="8" id="KW-1185">Reference proteome</keyword>
<dbReference type="GO" id="GO:0005886">
    <property type="term" value="C:plasma membrane"/>
    <property type="evidence" value="ECO:0007669"/>
    <property type="project" value="UniProtKB-SubCell"/>
</dbReference>
<name>A0A3A3Z0A5_9ACTN</name>
<comment type="subcellular location">
    <subcellularLocation>
        <location evidence="1">Cell membrane</location>
        <topology evidence="1">Multi-pass membrane protein</topology>
    </subcellularLocation>
</comment>
<feature type="transmembrane region" description="Helical" evidence="6">
    <location>
        <begin position="284"/>
        <end position="314"/>
    </location>
</feature>
<keyword evidence="4 6" id="KW-1133">Transmembrane helix</keyword>
<sequence>MAGTTAGVDEREGSQPGLRRVIGPKLLLFFVIGDILGTGIYALTGEVAAEVGGAAWTAFGLAFLVALLTATSYVELVSKYPRAAGAALYANRAFGLPLLTFLVAFAVMCSGLTSAGAAARAFGGDYLAEFVELPTWAVAVGFLVLLALVNLRGVSESVKCNVVLTTVELGGLLLVLGLGAWALAQGTGDPGRALEFEEGGAFGLVVSGAALAFFALVGFEDSVNMAEEVEEPRRTFPRALFLGIAVTGVIYMLIAFVATAVVDLETLGGSTGPLLEVVRAAAPAFPLAVFSAIALFAVTNSALINMLMASRLVYGMARERIVPAALGRVHRTRRTPVTAIAFTTVLAVALVLTGDLEGLGGTTALLLLCVFAVVNASVLVLRHDRADHDHYRAPTALPVLGVLACLYLASPLSGREASQYATAGVLLLVGLALWVVNTLVHGGGREGADRRAAGA</sequence>
<evidence type="ECO:0000256" key="6">
    <source>
        <dbReference type="SAM" id="Phobius"/>
    </source>
</evidence>
<dbReference type="AlphaFoldDB" id="A0A3A3Z0A5"/>
<dbReference type="EMBL" id="QZEZ01000003">
    <property type="protein sequence ID" value="RJK96511.1"/>
    <property type="molecule type" value="Genomic_DNA"/>
</dbReference>
<feature type="transmembrane region" description="Helical" evidence="6">
    <location>
        <begin position="55"/>
        <end position="74"/>
    </location>
</feature>
<dbReference type="RefSeq" id="WP_119950269.1">
    <property type="nucleotide sequence ID" value="NZ_QZEZ01000003.1"/>
</dbReference>
<gene>
    <name evidence="7" type="ORF">D5H78_08420</name>
</gene>
<evidence type="ECO:0000256" key="1">
    <source>
        <dbReference type="ARBA" id="ARBA00004651"/>
    </source>
</evidence>
<dbReference type="PANTHER" id="PTHR42770">
    <property type="entry name" value="AMINO ACID TRANSPORTER-RELATED"/>
    <property type="match status" value="1"/>
</dbReference>
<feature type="transmembrane region" description="Helical" evidence="6">
    <location>
        <begin position="240"/>
        <end position="264"/>
    </location>
</feature>
<keyword evidence="3 6" id="KW-0812">Transmembrane</keyword>
<dbReference type="InterPro" id="IPR050367">
    <property type="entry name" value="APC_superfamily"/>
</dbReference>
<feature type="transmembrane region" description="Helical" evidence="6">
    <location>
        <begin position="335"/>
        <end position="353"/>
    </location>
</feature>